<dbReference type="PROSITE" id="PS50853">
    <property type="entry name" value="FN3"/>
    <property type="match status" value="4"/>
</dbReference>
<evidence type="ECO:0000259" key="2">
    <source>
        <dbReference type="PROSITE" id="PS50853"/>
    </source>
</evidence>
<feature type="domain" description="Fibronectin type-III" evidence="2">
    <location>
        <begin position="395"/>
        <end position="488"/>
    </location>
</feature>
<dbReference type="PANTHER" id="PTHR46708:SF2">
    <property type="entry name" value="FIBRONECTIN TYPE-III DOMAIN-CONTAINING PROTEIN"/>
    <property type="match status" value="1"/>
</dbReference>
<dbReference type="Pfam" id="PF00041">
    <property type="entry name" value="fn3"/>
    <property type="match status" value="2"/>
</dbReference>
<dbReference type="CDD" id="cd00063">
    <property type="entry name" value="FN3"/>
    <property type="match status" value="3"/>
</dbReference>
<accession>A0A7R9ECD1</accession>
<feature type="domain" description="Fibronectin type-III" evidence="2">
    <location>
        <begin position="583"/>
        <end position="677"/>
    </location>
</feature>
<gene>
    <name evidence="3" type="ORF">TMSB3V08_LOCUS7092</name>
</gene>
<dbReference type="InterPro" id="IPR013783">
    <property type="entry name" value="Ig-like_fold"/>
</dbReference>
<dbReference type="InterPro" id="IPR003961">
    <property type="entry name" value="FN3_dom"/>
</dbReference>
<name>A0A7R9ECD1_9NEOP</name>
<sequence>MGGGGGRKHPPLHVGLERSQLSLVRTMSTIFANMRRPPGTDIYKRGSLMEEQFNDHMLPMNIKTNDVTYVEKMLIHFAAVLCLVGAVSSQKNCSGKSLAVCLVGAVSSQTNCSVSSQTICSGKSLVLYLVGAVSSQTNCSVSSQTICSGKSLVLYLVGEVSSQTICSGKSLVLYLVGEVSSQTICSGKSLVLYLVGEVSSQTICSAPEGVSQLKVISTSTSSLAVQWEPPSDTDCLEEYQVCWSLADGTQSNCVTQSRNDNTTTDITGLDPCTNYVVNVTSVGSSGDYSETVNITTSSAPDKVSRISEYSATISNITVQWRVPTHTQCLQGIQVCWSLEDGTQSECAMQSYRGHAARTLEVLNPCTKYTVNISSVSLSGELSEAAHATVLSGPEKVSNLQVWKVSESTVTVMWELPNNTDCLKSSQVCWSLEDGTRSNCSKQTAHNPTNQTVTGLDPCTNYTVNATLVGTGDVFSEAVSTTTISASGKVTGLHVTSSSTSNISVQWGPPENSECLQGYQFCWSPHDGNQSECHSIKEQGNITRDLTELTTCGRYNISVSTFSDPNKFSDPVNITALAGPLLSRVNNLQAVKTSGNSIQVDWEPITGDTECLDGYSVCWGVEGSSKIKCNSQALDLNTSVVFTNLVRCTTYSATVRVEGSGEQGEAATTSAIIRSEPAFAWRESGKPFREKPPPVHPTEIRTLISPSSAVELNTTSALANYATVVGH</sequence>
<dbReference type="Gene3D" id="2.60.40.10">
    <property type="entry name" value="Immunoglobulins"/>
    <property type="match status" value="5"/>
</dbReference>
<dbReference type="EMBL" id="OB794455">
    <property type="protein sequence ID" value="CAD7430333.1"/>
    <property type="molecule type" value="Genomic_DNA"/>
</dbReference>
<evidence type="ECO:0000256" key="1">
    <source>
        <dbReference type="ARBA" id="ARBA00022737"/>
    </source>
</evidence>
<feature type="domain" description="Fibronectin type-III" evidence="2">
    <location>
        <begin position="489"/>
        <end position="578"/>
    </location>
</feature>
<evidence type="ECO:0000313" key="3">
    <source>
        <dbReference type="EMBL" id="CAD7430333.1"/>
    </source>
</evidence>
<dbReference type="SMART" id="SM00060">
    <property type="entry name" value="FN3"/>
    <property type="match status" value="5"/>
</dbReference>
<dbReference type="InterPro" id="IPR050991">
    <property type="entry name" value="ECM_Regulatory_Proteins"/>
</dbReference>
<organism evidence="3">
    <name type="scientific">Timema monikensis</name>
    <dbReference type="NCBI Taxonomy" id="170555"/>
    <lineage>
        <taxon>Eukaryota</taxon>
        <taxon>Metazoa</taxon>
        <taxon>Ecdysozoa</taxon>
        <taxon>Arthropoda</taxon>
        <taxon>Hexapoda</taxon>
        <taxon>Insecta</taxon>
        <taxon>Pterygota</taxon>
        <taxon>Neoptera</taxon>
        <taxon>Polyneoptera</taxon>
        <taxon>Phasmatodea</taxon>
        <taxon>Timematodea</taxon>
        <taxon>Timematoidea</taxon>
        <taxon>Timematidae</taxon>
        <taxon>Timema</taxon>
    </lineage>
</organism>
<dbReference type="PANTHER" id="PTHR46708">
    <property type="entry name" value="TENASCIN"/>
    <property type="match status" value="1"/>
</dbReference>
<keyword evidence="1" id="KW-0677">Repeat</keyword>
<dbReference type="SUPFAM" id="SSF49265">
    <property type="entry name" value="Fibronectin type III"/>
    <property type="match status" value="3"/>
</dbReference>
<reference evidence="3" key="1">
    <citation type="submission" date="2020-11" db="EMBL/GenBank/DDBJ databases">
        <authorList>
            <person name="Tran Van P."/>
        </authorList>
    </citation>
    <scope>NUCLEOTIDE SEQUENCE</scope>
</reference>
<dbReference type="InterPro" id="IPR036116">
    <property type="entry name" value="FN3_sf"/>
</dbReference>
<dbReference type="AlphaFoldDB" id="A0A7R9ECD1"/>
<proteinExistence type="predicted"/>
<protein>
    <recommendedName>
        <fullName evidence="2">Fibronectin type-III domain-containing protein</fullName>
    </recommendedName>
</protein>
<feature type="domain" description="Fibronectin type-III" evidence="2">
    <location>
        <begin position="206"/>
        <end position="299"/>
    </location>
</feature>